<dbReference type="PANTHER" id="PTHR45453">
    <property type="entry name" value="PHOSPHATE REGULON SENSOR PROTEIN PHOR"/>
    <property type="match status" value="1"/>
</dbReference>
<dbReference type="InterPro" id="IPR050351">
    <property type="entry name" value="BphY/WalK/GraS-like"/>
</dbReference>
<dbReference type="Gene3D" id="3.30.450.20">
    <property type="entry name" value="PAS domain"/>
    <property type="match status" value="1"/>
</dbReference>
<evidence type="ECO:0000256" key="4">
    <source>
        <dbReference type="ARBA" id="ARBA00022553"/>
    </source>
</evidence>
<dbReference type="Gene3D" id="3.30.565.10">
    <property type="entry name" value="Histidine kinase-like ATPase, C-terminal domain"/>
    <property type="match status" value="1"/>
</dbReference>
<evidence type="ECO:0000259" key="12">
    <source>
        <dbReference type="PROSITE" id="PS50112"/>
    </source>
</evidence>
<evidence type="ECO:0000256" key="9">
    <source>
        <dbReference type="SAM" id="Coils"/>
    </source>
</evidence>
<reference evidence="13 14" key="1">
    <citation type="submission" date="2021-03" db="EMBL/GenBank/DDBJ databases">
        <title>Genomic Encyclopedia of Type Strains, Phase IV (KMG-IV): sequencing the most valuable type-strain genomes for metagenomic binning, comparative biology and taxonomic classification.</title>
        <authorList>
            <person name="Goeker M."/>
        </authorList>
    </citation>
    <scope>NUCLEOTIDE SEQUENCE [LARGE SCALE GENOMIC DNA]</scope>
    <source>
        <strain evidence="13 14">DSM 27563</strain>
    </source>
</reference>
<dbReference type="SUPFAM" id="SSF55785">
    <property type="entry name" value="PYP-like sensor domain (PAS domain)"/>
    <property type="match status" value="1"/>
</dbReference>
<evidence type="ECO:0000256" key="10">
    <source>
        <dbReference type="SAM" id="Phobius"/>
    </source>
</evidence>
<evidence type="ECO:0000256" key="7">
    <source>
        <dbReference type="ARBA" id="ARBA00023012"/>
    </source>
</evidence>
<keyword evidence="14" id="KW-1185">Reference proteome</keyword>
<evidence type="ECO:0000259" key="11">
    <source>
        <dbReference type="PROSITE" id="PS50109"/>
    </source>
</evidence>
<dbReference type="SMART" id="SM00091">
    <property type="entry name" value="PAS"/>
    <property type="match status" value="1"/>
</dbReference>
<comment type="catalytic activity">
    <reaction evidence="1">
        <text>ATP + protein L-histidine = ADP + protein N-phospho-L-histidine.</text>
        <dbReference type="EC" id="2.7.13.3"/>
    </reaction>
</comment>
<dbReference type="InterPro" id="IPR035965">
    <property type="entry name" value="PAS-like_dom_sf"/>
</dbReference>
<dbReference type="SMART" id="SM00387">
    <property type="entry name" value="HATPase_c"/>
    <property type="match status" value="1"/>
</dbReference>
<dbReference type="Pfam" id="PF00512">
    <property type="entry name" value="HisKA"/>
    <property type="match status" value="1"/>
</dbReference>
<dbReference type="EC" id="2.7.13.3" evidence="3"/>
<keyword evidence="10" id="KW-1133">Transmembrane helix</keyword>
<dbReference type="PANTHER" id="PTHR45453:SF1">
    <property type="entry name" value="PHOSPHATE REGULON SENSOR PROTEIN PHOR"/>
    <property type="match status" value="1"/>
</dbReference>
<proteinExistence type="predicted"/>
<keyword evidence="5 13" id="KW-0808">Transferase</keyword>
<dbReference type="Pfam" id="PF02518">
    <property type="entry name" value="HATPase_c"/>
    <property type="match status" value="1"/>
</dbReference>
<dbReference type="Gene3D" id="1.10.287.130">
    <property type="match status" value="1"/>
</dbReference>
<dbReference type="SMART" id="SM00388">
    <property type="entry name" value="HisKA"/>
    <property type="match status" value="1"/>
</dbReference>
<keyword evidence="7" id="KW-0902">Two-component regulatory system</keyword>
<accession>A0ABS4KEK5</accession>
<dbReference type="InterPro" id="IPR003594">
    <property type="entry name" value="HATPase_dom"/>
</dbReference>
<dbReference type="PROSITE" id="PS50109">
    <property type="entry name" value="HIS_KIN"/>
    <property type="match status" value="1"/>
</dbReference>
<dbReference type="InterPro" id="IPR000014">
    <property type="entry name" value="PAS"/>
</dbReference>
<dbReference type="SUPFAM" id="SSF47384">
    <property type="entry name" value="Homodimeric domain of signal transducing histidine kinase"/>
    <property type="match status" value="1"/>
</dbReference>
<sequence length="555" mass="63726">MEKRIFRRLCIIALLTLVLSTVSSLTIYYNFYKTQSERDLSSFGELIKINLEEVDDDLKYLNDIKNVDSQIRIGYFNSKGEALFDSKKDIRSLTNHMDRPEFIDAKKYGIGMESRYSTTLSKSTYYIAYNLNNENVVRISREKENIFGAFLKVLPMDILLSIVIFIFAIILSKYATRKILQPLNENAEDLENIDINEIPEIAPFMRQIKNQNKTIKKQLLEMEQNQDTISAILENMTEGIVIINKNREILIINESTSKYLGSSKNLVGRDVLELTRNAELLDSIKNAFNGEGAEGILEIENRSIKYILNSIYTRDKLTGVILLLIDETKEKRNEKIRSEFSANVSHELKTPLTSIYGFSELIKNNMVKDEKDKEEFINRIYEESKRLLVLIDDIIQISSLESNENINKTIVDLEEIVNRVVENNLQNAKNRNISIEKSGSAKINANATMMWELITNLVENAIKYNRENGFVKINISESKDYVEMKFIDSGIGISEKDQERIFERFYRADKSRSKKSGGTGLGLSIVKHIVISHNGEIKIESKENIGTTIIVKLPK</sequence>
<comment type="caution">
    <text evidence="13">The sequence shown here is derived from an EMBL/GenBank/DDBJ whole genome shotgun (WGS) entry which is preliminary data.</text>
</comment>
<dbReference type="CDD" id="cd00075">
    <property type="entry name" value="HATPase"/>
    <property type="match status" value="1"/>
</dbReference>
<evidence type="ECO:0000256" key="1">
    <source>
        <dbReference type="ARBA" id="ARBA00000085"/>
    </source>
</evidence>
<feature type="coiled-coil region" evidence="9">
    <location>
        <begin position="403"/>
        <end position="438"/>
    </location>
</feature>
<dbReference type="PRINTS" id="PR00344">
    <property type="entry name" value="BCTRLSENSOR"/>
</dbReference>
<dbReference type="InterPro" id="IPR036097">
    <property type="entry name" value="HisK_dim/P_sf"/>
</dbReference>
<evidence type="ECO:0000256" key="3">
    <source>
        <dbReference type="ARBA" id="ARBA00012438"/>
    </source>
</evidence>
<dbReference type="InterPro" id="IPR004358">
    <property type="entry name" value="Sig_transdc_His_kin-like_C"/>
</dbReference>
<evidence type="ECO:0000256" key="6">
    <source>
        <dbReference type="ARBA" id="ARBA00022777"/>
    </source>
</evidence>
<dbReference type="CDD" id="cd00082">
    <property type="entry name" value="HisKA"/>
    <property type="match status" value="1"/>
</dbReference>
<evidence type="ECO:0000313" key="14">
    <source>
        <dbReference type="Proteomes" id="UP001519306"/>
    </source>
</evidence>
<gene>
    <name evidence="13" type="ORF">J2Z71_001758</name>
</gene>
<dbReference type="PROSITE" id="PS50112">
    <property type="entry name" value="PAS"/>
    <property type="match status" value="1"/>
</dbReference>
<comment type="subcellular location">
    <subcellularLocation>
        <location evidence="2">Membrane</location>
    </subcellularLocation>
</comment>
<dbReference type="InterPro" id="IPR013767">
    <property type="entry name" value="PAS_fold"/>
</dbReference>
<keyword evidence="4" id="KW-0597">Phosphoprotein</keyword>
<dbReference type="RefSeq" id="WP_210062265.1">
    <property type="nucleotide sequence ID" value="NZ_JAGGLJ010000028.1"/>
</dbReference>
<keyword evidence="10" id="KW-0812">Transmembrane</keyword>
<name>A0ABS4KEK5_9FIRM</name>
<dbReference type="Pfam" id="PF00989">
    <property type="entry name" value="PAS"/>
    <property type="match status" value="1"/>
</dbReference>
<feature type="domain" description="Histidine kinase" evidence="11">
    <location>
        <begin position="343"/>
        <end position="555"/>
    </location>
</feature>
<dbReference type="Proteomes" id="UP001519306">
    <property type="component" value="Unassembled WGS sequence"/>
</dbReference>
<keyword evidence="8 10" id="KW-0472">Membrane</keyword>
<dbReference type="EMBL" id="JAGGLJ010000028">
    <property type="protein sequence ID" value="MBP2026198.1"/>
    <property type="molecule type" value="Genomic_DNA"/>
</dbReference>
<dbReference type="InterPro" id="IPR036890">
    <property type="entry name" value="HATPase_C_sf"/>
</dbReference>
<protein>
    <recommendedName>
        <fullName evidence="3">histidine kinase</fullName>
        <ecNumber evidence="3">2.7.13.3</ecNumber>
    </recommendedName>
</protein>
<organism evidence="13 14">
    <name type="scientific">Peptoniphilus stercorisuis</name>
    <dbReference type="NCBI Taxonomy" id="1436965"/>
    <lineage>
        <taxon>Bacteria</taxon>
        <taxon>Bacillati</taxon>
        <taxon>Bacillota</taxon>
        <taxon>Tissierellia</taxon>
        <taxon>Tissierellales</taxon>
        <taxon>Peptoniphilaceae</taxon>
        <taxon>Peptoniphilus</taxon>
    </lineage>
</organism>
<feature type="domain" description="PAS" evidence="12">
    <location>
        <begin position="225"/>
        <end position="261"/>
    </location>
</feature>
<evidence type="ECO:0000256" key="5">
    <source>
        <dbReference type="ARBA" id="ARBA00022679"/>
    </source>
</evidence>
<dbReference type="SUPFAM" id="SSF55874">
    <property type="entry name" value="ATPase domain of HSP90 chaperone/DNA topoisomerase II/histidine kinase"/>
    <property type="match status" value="1"/>
</dbReference>
<evidence type="ECO:0000313" key="13">
    <source>
        <dbReference type="EMBL" id="MBP2026198.1"/>
    </source>
</evidence>
<keyword evidence="6 13" id="KW-0418">Kinase</keyword>
<feature type="transmembrane region" description="Helical" evidence="10">
    <location>
        <begin position="146"/>
        <end position="171"/>
    </location>
</feature>
<keyword evidence="9" id="KW-0175">Coiled coil</keyword>
<evidence type="ECO:0000256" key="2">
    <source>
        <dbReference type="ARBA" id="ARBA00004370"/>
    </source>
</evidence>
<dbReference type="GO" id="GO:0004673">
    <property type="term" value="F:protein histidine kinase activity"/>
    <property type="evidence" value="ECO:0007669"/>
    <property type="project" value="UniProtKB-EC"/>
</dbReference>
<evidence type="ECO:0000256" key="8">
    <source>
        <dbReference type="ARBA" id="ARBA00023136"/>
    </source>
</evidence>
<dbReference type="InterPro" id="IPR005467">
    <property type="entry name" value="His_kinase_dom"/>
</dbReference>
<dbReference type="InterPro" id="IPR003661">
    <property type="entry name" value="HisK_dim/P_dom"/>
</dbReference>